<comment type="caution">
    <text evidence="1">The sequence shown here is derived from an EMBL/GenBank/DDBJ whole genome shotgun (WGS) entry which is preliminary data.</text>
</comment>
<keyword evidence="2" id="KW-1185">Reference proteome</keyword>
<accession>A0A4Y8SKB4</accession>
<dbReference type="RefSeq" id="WP_133227956.1">
    <property type="nucleotide sequence ID" value="NZ_SOZE01000004.1"/>
</dbReference>
<dbReference type="AlphaFoldDB" id="A0A4Y8SKB4"/>
<evidence type="ECO:0000313" key="2">
    <source>
        <dbReference type="Proteomes" id="UP000297540"/>
    </source>
</evidence>
<sequence>MINLNELIYNSGDSTIEGYSYSAGILTLDLNAAEFENKIRVKIHTDMLSFNGYYLNNKIDLYKICRIEIQPLTMVLNTENGIYIPAKTFEAIMKETRLHYNLAYGKKASEFKYLFSLTGYDRIVNCLLSDLSSITIIEIF</sequence>
<proteinExistence type="predicted"/>
<organism evidence="1 2">
    <name type="scientific">Mucilaginibacter psychrotolerans</name>
    <dbReference type="NCBI Taxonomy" id="1524096"/>
    <lineage>
        <taxon>Bacteria</taxon>
        <taxon>Pseudomonadati</taxon>
        <taxon>Bacteroidota</taxon>
        <taxon>Sphingobacteriia</taxon>
        <taxon>Sphingobacteriales</taxon>
        <taxon>Sphingobacteriaceae</taxon>
        <taxon>Mucilaginibacter</taxon>
    </lineage>
</organism>
<name>A0A4Y8SKB4_9SPHI</name>
<dbReference type="EMBL" id="SOZE01000004">
    <property type="protein sequence ID" value="TFF39121.1"/>
    <property type="molecule type" value="Genomic_DNA"/>
</dbReference>
<evidence type="ECO:0000313" key="1">
    <source>
        <dbReference type="EMBL" id="TFF39121.1"/>
    </source>
</evidence>
<gene>
    <name evidence="1" type="ORF">E2R66_05710</name>
</gene>
<reference evidence="1 2" key="1">
    <citation type="journal article" date="2017" name="Int. J. Syst. Evol. Microbiol.">
        <title>Mucilaginibacterpsychrotolerans sp. nov., isolated from peatlands.</title>
        <authorList>
            <person name="Deng Y."/>
            <person name="Shen L."/>
            <person name="Xu B."/>
            <person name="Liu Y."/>
            <person name="Gu Z."/>
            <person name="Liu H."/>
            <person name="Zhou Y."/>
        </authorList>
    </citation>
    <scope>NUCLEOTIDE SEQUENCE [LARGE SCALE GENOMIC DNA]</scope>
    <source>
        <strain evidence="1 2">NH7-4</strain>
    </source>
</reference>
<protein>
    <submittedName>
        <fullName evidence="1">Uncharacterized protein</fullName>
    </submittedName>
</protein>
<dbReference type="OrthoDB" id="881810at2"/>
<dbReference type="Proteomes" id="UP000297540">
    <property type="component" value="Unassembled WGS sequence"/>
</dbReference>